<feature type="region of interest" description="Disordered" evidence="1">
    <location>
        <begin position="94"/>
        <end position="123"/>
    </location>
</feature>
<organism evidence="2 3">
    <name type="scientific">Pleionea mediterranea</name>
    <dbReference type="NCBI Taxonomy" id="523701"/>
    <lineage>
        <taxon>Bacteria</taxon>
        <taxon>Pseudomonadati</taxon>
        <taxon>Pseudomonadota</taxon>
        <taxon>Gammaproteobacteria</taxon>
        <taxon>Oceanospirillales</taxon>
        <taxon>Pleioneaceae</taxon>
        <taxon>Pleionea</taxon>
    </lineage>
</organism>
<evidence type="ECO:0000256" key="1">
    <source>
        <dbReference type="SAM" id="MobiDB-lite"/>
    </source>
</evidence>
<proteinExistence type="predicted"/>
<feature type="region of interest" description="Disordered" evidence="1">
    <location>
        <begin position="27"/>
        <end position="52"/>
    </location>
</feature>
<dbReference type="Proteomes" id="UP000245790">
    <property type="component" value="Unassembled WGS sequence"/>
</dbReference>
<feature type="compositionally biased region" description="Polar residues" evidence="1">
    <location>
        <begin position="114"/>
        <end position="123"/>
    </location>
</feature>
<reference evidence="2 3" key="1">
    <citation type="submission" date="2018-05" db="EMBL/GenBank/DDBJ databases">
        <title>Genomic Encyclopedia of Type Strains, Phase IV (KMG-IV): sequencing the most valuable type-strain genomes for metagenomic binning, comparative biology and taxonomic classification.</title>
        <authorList>
            <person name="Goeker M."/>
        </authorList>
    </citation>
    <scope>NUCLEOTIDE SEQUENCE [LARGE SCALE GENOMIC DNA]</scope>
    <source>
        <strain evidence="2 3">DSM 25350</strain>
    </source>
</reference>
<protein>
    <submittedName>
        <fullName evidence="2">Uracil-DNA glycosylase family 4</fullName>
    </submittedName>
</protein>
<dbReference type="EMBL" id="QGGU01000003">
    <property type="protein sequence ID" value="PWK53463.1"/>
    <property type="molecule type" value="Genomic_DNA"/>
</dbReference>
<dbReference type="SUPFAM" id="SSF52141">
    <property type="entry name" value="Uracil-DNA glycosylase-like"/>
    <property type="match status" value="1"/>
</dbReference>
<sequence length="309" mass="34365">MPDGVIEPFMTHSFAYLEAMGITQWELRQQSENDSQSLDNESQNSQSENTQNQNILNQSRQLEDHQLQGSQAQVITEQQDLNKTQPAVVAQSIAVNQSDSRMATPDTKAPPIETNHQQESQVAETAAKFSVAEPDSSSKSANLSGQQGQRFMVLGRGKQWKNDALTVLCRHEPGQPSESYLLRGNPSKIVQNMLKALNFFMHHEVATQILQQCNLAQLASTSLSEQAKAASEVFADHKPKALLVMGAATANHLMGYEQSMGQWQVKTWQTDDGIPFVVTYHPYEIHSSPILKRQVMSDLLSLTPFLSDD</sequence>
<dbReference type="AlphaFoldDB" id="A0A316FYG2"/>
<keyword evidence="3" id="KW-1185">Reference proteome</keyword>
<dbReference type="InterPro" id="IPR036895">
    <property type="entry name" value="Uracil-DNA_glycosylase-like_sf"/>
</dbReference>
<comment type="caution">
    <text evidence="2">The sequence shown here is derived from an EMBL/GenBank/DDBJ whole genome shotgun (WGS) entry which is preliminary data.</text>
</comment>
<name>A0A316FYG2_9GAMM</name>
<evidence type="ECO:0000313" key="2">
    <source>
        <dbReference type="EMBL" id="PWK53463.1"/>
    </source>
</evidence>
<feature type="compositionally biased region" description="Low complexity" evidence="1">
    <location>
        <begin position="33"/>
        <end position="52"/>
    </location>
</feature>
<evidence type="ECO:0000313" key="3">
    <source>
        <dbReference type="Proteomes" id="UP000245790"/>
    </source>
</evidence>
<gene>
    <name evidence="2" type="ORF">C8D97_103291</name>
</gene>
<accession>A0A316FYG2</accession>
<dbReference type="Gene3D" id="3.40.470.10">
    <property type="entry name" value="Uracil-DNA glycosylase-like domain"/>
    <property type="match status" value="1"/>
</dbReference>